<protein>
    <submittedName>
        <fullName evidence="3">Outer-membrane lipoprotein carrier protein</fullName>
    </submittedName>
</protein>
<keyword evidence="4" id="KW-1185">Reference proteome</keyword>
<feature type="signal peptide" evidence="2">
    <location>
        <begin position="1"/>
        <end position="23"/>
    </location>
</feature>
<dbReference type="InterPro" id="IPR004564">
    <property type="entry name" value="OM_lipoprot_carrier_LolA-like"/>
</dbReference>
<reference evidence="3 4" key="1">
    <citation type="submission" date="2019-07" db="EMBL/GenBank/DDBJ databases">
        <title>Whole genome shotgun sequence of Rhodospirillum oryzae NBRC 107573.</title>
        <authorList>
            <person name="Hosoyama A."/>
            <person name="Uohara A."/>
            <person name="Ohji S."/>
            <person name="Ichikawa N."/>
        </authorList>
    </citation>
    <scope>NUCLEOTIDE SEQUENCE [LARGE SCALE GENOMIC DNA]</scope>
    <source>
        <strain evidence="3 4">NBRC 107573</strain>
    </source>
</reference>
<dbReference type="Proteomes" id="UP000321567">
    <property type="component" value="Unassembled WGS sequence"/>
</dbReference>
<dbReference type="SUPFAM" id="SSF89392">
    <property type="entry name" value="Prokaryotic lipoproteins and lipoprotein localization factors"/>
    <property type="match status" value="1"/>
</dbReference>
<proteinExistence type="predicted"/>
<name>A0A512H5U2_9PROT</name>
<keyword evidence="3" id="KW-0449">Lipoprotein</keyword>
<evidence type="ECO:0000313" key="4">
    <source>
        <dbReference type="Proteomes" id="UP000321567"/>
    </source>
</evidence>
<feature type="chain" id="PRO_5021986111" evidence="2">
    <location>
        <begin position="24"/>
        <end position="223"/>
    </location>
</feature>
<dbReference type="OrthoDB" id="9800501at2"/>
<keyword evidence="1 2" id="KW-0732">Signal</keyword>
<dbReference type="EMBL" id="BJZO01000015">
    <property type="protein sequence ID" value="GEO80750.1"/>
    <property type="molecule type" value="Genomic_DNA"/>
</dbReference>
<dbReference type="PANTHER" id="PTHR35869:SF1">
    <property type="entry name" value="OUTER-MEMBRANE LIPOPROTEIN CARRIER PROTEIN"/>
    <property type="match status" value="1"/>
</dbReference>
<sequence length="223" mass="24673">MRRLLPFAAAALLWGVAVSPVLAEGPGPGPTEGAQVESVLPRLSPEQRAFIARAEAYLNDLHSVQARFLQISSTGNYAEGTVSLQRPNRLRMEYDPPAELLIVANGSHLIYHDIKLEQVTYIGLNDTPLGVLLREHIAFSDPALTITNFREAGGVAEISLVQTKDPGQGTLTLVFTVDPVDLRQWRVVDAQNIEVTVSLFNPRRDIKLDPDLFVFRAPRKERD</sequence>
<dbReference type="Gene3D" id="2.50.20.10">
    <property type="entry name" value="Lipoprotein localisation LolA/LolB/LppX"/>
    <property type="match status" value="1"/>
</dbReference>
<dbReference type="Pfam" id="PF03548">
    <property type="entry name" value="LolA"/>
    <property type="match status" value="1"/>
</dbReference>
<accession>A0A512H5U2</accession>
<dbReference type="RefSeq" id="WP_147162798.1">
    <property type="nucleotide sequence ID" value="NZ_BJZO01000015.1"/>
</dbReference>
<dbReference type="CDD" id="cd16325">
    <property type="entry name" value="LolA"/>
    <property type="match status" value="1"/>
</dbReference>
<evidence type="ECO:0000313" key="3">
    <source>
        <dbReference type="EMBL" id="GEO80750.1"/>
    </source>
</evidence>
<gene>
    <name evidence="3" type="ORF">ROR02_08810</name>
</gene>
<dbReference type="AlphaFoldDB" id="A0A512H5U2"/>
<organism evidence="3 4">
    <name type="scientific">Pararhodospirillum oryzae</name>
    <dbReference type="NCBI Taxonomy" id="478448"/>
    <lineage>
        <taxon>Bacteria</taxon>
        <taxon>Pseudomonadati</taxon>
        <taxon>Pseudomonadota</taxon>
        <taxon>Alphaproteobacteria</taxon>
        <taxon>Rhodospirillales</taxon>
        <taxon>Rhodospirillaceae</taxon>
        <taxon>Pararhodospirillum</taxon>
    </lineage>
</organism>
<dbReference type="InterPro" id="IPR029046">
    <property type="entry name" value="LolA/LolB/LppX"/>
</dbReference>
<comment type="caution">
    <text evidence="3">The sequence shown here is derived from an EMBL/GenBank/DDBJ whole genome shotgun (WGS) entry which is preliminary data.</text>
</comment>
<dbReference type="PANTHER" id="PTHR35869">
    <property type="entry name" value="OUTER-MEMBRANE LIPOPROTEIN CARRIER PROTEIN"/>
    <property type="match status" value="1"/>
</dbReference>
<evidence type="ECO:0000256" key="2">
    <source>
        <dbReference type="SAM" id="SignalP"/>
    </source>
</evidence>
<evidence type="ECO:0000256" key="1">
    <source>
        <dbReference type="ARBA" id="ARBA00022729"/>
    </source>
</evidence>